<dbReference type="Proteomes" id="UP001159042">
    <property type="component" value="Unassembled WGS sequence"/>
</dbReference>
<proteinExistence type="predicted"/>
<dbReference type="EMBL" id="JANEYG010000103">
    <property type="protein sequence ID" value="KAJ8913084.1"/>
    <property type="molecule type" value="Genomic_DNA"/>
</dbReference>
<protein>
    <submittedName>
        <fullName evidence="1">Uncharacterized protein</fullName>
    </submittedName>
</protein>
<evidence type="ECO:0000313" key="2">
    <source>
        <dbReference type="Proteomes" id="UP001159042"/>
    </source>
</evidence>
<evidence type="ECO:0000313" key="1">
    <source>
        <dbReference type="EMBL" id="KAJ8913084.1"/>
    </source>
</evidence>
<gene>
    <name evidence="1" type="ORF">NQ315_006585</name>
</gene>
<name>A0AAV8VG08_9CUCU</name>
<dbReference type="PANTHER" id="PTHR33050">
    <property type="entry name" value="REVERSE TRANSCRIPTASE DOMAIN-CONTAINING PROTEIN"/>
    <property type="match status" value="1"/>
</dbReference>
<organism evidence="1 2">
    <name type="scientific">Exocentrus adspersus</name>
    <dbReference type="NCBI Taxonomy" id="1586481"/>
    <lineage>
        <taxon>Eukaryota</taxon>
        <taxon>Metazoa</taxon>
        <taxon>Ecdysozoa</taxon>
        <taxon>Arthropoda</taxon>
        <taxon>Hexapoda</taxon>
        <taxon>Insecta</taxon>
        <taxon>Pterygota</taxon>
        <taxon>Neoptera</taxon>
        <taxon>Endopterygota</taxon>
        <taxon>Coleoptera</taxon>
        <taxon>Polyphaga</taxon>
        <taxon>Cucujiformia</taxon>
        <taxon>Chrysomeloidea</taxon>
        <taxon>Cerambycidae</taxon>
        <taxon>Lamiinae</taxon>
        <taxon>Acanthocinini</taxon>
        <taxon>Exocentrus</taxon>
    </lineage>
</organism>
<reference evidence="1 2" key="1">
    <citation type="journal article" date="2023" name="Insect Mol. Biol.">
        <title>Genome sequencing provides insights into the evolution of gene families encoding plant cell wall-degrading enzymes in longhorned beetles.</title>
        <authorList>
            <person name="Shin N.R."/>
            <person name="Okamura Y."/>
            <person name="Kirsch R."/>
            <person name="Pauchet Y."/>
        </authorList>
    </citation>
    <scope>NUCLEOTIDE SEQUENCE [LARGE SCALE GENOMIC DNA]</scope>
    <source>
        <strain evidence="1">EAD_L_NR</strain>
    </source>
</reference>
<accession>A0AAV8VG08</accession>
<sequence length="250" mass="28748">MAEEIDNLLKIGAVQRCEPVTGFILNSVKMSIELPPEKRERIVAWSDYFLTNRSCKIREFARFIGILIAACPAVNWWNTNINKVFNDLKKDNFDLEIYTDASFSGWGATCKEEKAYGWWMASDREKHINILELKAIFHGLRCFCKTFEKCQHTNTNGSADNKGADQASRMLLPDTKWSLAQQAFDQITRTFGVPEIDLFASLANNKCDRYVSWQRDPGVEAVDAFTLSWQDLIFYAFPPFCLILRVFDVL</sequence>
<dbReference type="InterPro" id="IPR052055">
    <property type="entry name" value="Hepadnavirus_pol/RT"/>
</dbReference>
<keyword evidence="2" id="KW-1185">Reference proteome</keyword>
<dbReference type="CDD" id="cd09275">
    <property type="entry name" value="RNase_HI_RT_DIRS1"/>
    <property type="match status" value="1"/>
</dbReference>
<dbReference type="PANTHER" id="PTHR33050:SF7">
    <property type="entry name" value="RIBONUCLEASE H"/>
    <property type="match status" value="1"/>
</dbReference>
<comment type="caution">
    <text evidence="1">The sequence shown here is derived from an EMBL/GenBank/DDBJ whole genome shotgun (WGS) entry which is preliminary data.</text>
</comment>
<dbReference type="AlphaFoldDB" id="A0AAV8VG08"/>